<protein>
    <submittedName>
        <fullName evidence="2">MBL fold metallo-hydrolase</fullName>
    </submittedName>
</protein>
<dbReference type="InterPro" id="IPR001279">
    <property type="entry name" value="Metallo-B-lactamas"/>
</dbReference>
<dbReference type="Proteomes" id="UP000509301">
    <property type="component" value="Chromosome"/>
</dbReference>
<gene>
    <name evidence="2" type="ORF">GWK48_07915</name>
</gene>
<dbReference type="GeneID" id="55641865"/>
<dbReference type="InterPro" id="IPR036866">
    <property type="entry name" value="RibonucZ/Hydroxyglut_hydro"/>
</dbReference>
<keyword evidence="3" id="KW-1185">Reference proteome</keyword>
<dbReference type="Gene3D" id="3.60.15.10">
    <property type="entry name" value="Ribonuclease Z/Hydroxyacylglutathione hydrolase-like"/>
    <property type="match status" value="1"/>
</dbReference>
<name>A0A6N0NYT6_9CREN</name>
<proteinExistence type="predicted"/>
<dbReference type="CDD" id="cd07721">
    <property type="entry name" value="yflN-like_MBL-fold"/>
    <property type="match status" value="1"/>
</dbReference>
<dbReference type="PANTHER" id="PTHR42951">
    <property type="entry name" value="METALLO-BETA-LACTAMASE DOMAIN-CONTAINING"/>
    <property type="match status" value="1"/>
</dbReference>
<dbReference type="AlphaFoldDB" id="A0A6N0NYT6"/>
<evidence type="ECO:0000259" key="1">
    <source>
        <dbReference type="SMART" id="SM00849"/>
    </source>
</evidence>
<organism evidence="2 3">
    <name type="scientific">Metallosphaera tengchongensis</name>
    <dbReference type="NCBI Taxonomy" id="1532350"/>
    <lineage>
        <taxon>Archaea</taxon>
        <taxon>Thermoproteota</taxon>
        <taxon>Thermoprotei</taxon>
        <taxon>Sulfolobales</taxon>
        <taxon>Sulfolobaceae</taxon>
        <taxon>Metallosphaera</taxon>
    </lineage>
</organism>
<dbReference type="InterPro" id="IPR050855">
    <property type="entry name" value="NDM-1-like"/>
</dbReference>
<evidence type="ECO:0000313" key="2">
    <source>
        <dbReference type="EMBL" id="QKR00311.1"/>
    </source>
</evidence>
<dbReference type="KEGG" id="mten:GWK48_07915"/>
<dbReference type="PANTHER" id="PTHR42951:SF17">
    <property type="entry name" value="METALLO-BETA-LACTAMASE DOMAIN-CONTAINING PROTEIN"/>
    <property type="match status" value="1"/>
</dbReference>
<reference evidence="2 3" key="1">
    <citation type="submission" date="2020-02" db="EMBL/GenBank/DDBJ databases">
        <title>Comparative genome analysis reveals the metabolism and evolution of the thermophilic archaeal genus Metallosphaera.</title>
        <authorList>
            <person name="Jiang C."/>
        </authorList>
    </citation>
    <scope>NUCLEOTIDE SEQUENCE [LARGE SCALE GENOMIC DNA]</scope>
    <source>
        <strain evidence="2 3">Ric-A</strain>
    </source>
</reference>
<accession>A0A6N0NYT6</accession>
<dbReference type="Pfam" id="PF00753">
    <property type="entry name" value="Lactamase_B"/>
    <property type="match status" value="1"/>
</dbReference>
<dbReference type="SUPFAM" id="SSF56281">
    <property type="entry name" value="Metallo-hydrolase/oxidoreductase"/>
    <property type="match status" value="1"/>
</dbReference>
<dbReference type="OrthoDB" id="197151at2157"/>
<dbReference type="RefSeq" id="WP_174631173.1">
    <property type="nucleotide sequence ID" value="NZ_CP049074.1"/>
</dbReference>
<dbReference type="SMART" id="SM00849">
    <property type="entry name" value="Lactamase_B"/>
    <property type="match status" value="1"/>
</dbReference>
<feature type="domain" description="Metallo-beta-lactamase" evidence="1">
    <location>
        <begin position="23"/>
        <end position="223"/>
    </location>
</feature>
<dbReference type="EMBL" id="CP049074">
    <property type="protein sequence ID" value="QKR00311.1"/>
    <property type="molecule type" value="Genomic_DNA"/>
</dbReference>
<dbReference type="GO" id="GO:0016787">
    <property type="term" value="F:hydrolase activity"/>
    <property type="evidence" value="ECO:0007669"/>
    <property type="project" value="UniProtKB-KW"/>
</dbReference>
<sequence length="230" mass="25843">MVRINNIRIMELLEPDFFGGVLNHNLAVVERGPSGGLMLIDTGLPGYLETIEEYLKSWGFSIEDVSDVVVTHWHHDHAGNASEIRKLSGAKVYAHYLETSYLLDPPTYQISYAEVTERLKVPEEDFKRTMRRINDLKYDPVIVDVTLRGGEDLAGFKVIHVPGHTPGHIALYNGEDLVVGDAMRGIGGEPTPPLEFFSWDYELSLASFRKLSSIPAKVIVPFHGEVIQKW</sequence>
<keyword evidence="2" id="KW-0378">Hydrolase</keyword>
<evidence type="ECO:0000313" key="3">
    <source>
        <dbReference type="Proteomes" id="UP000509301"/>
    </source>
</evidence>